<evidence type="ECO:0000313" key="1">
    <source>
        <dbReference type="EMBL" id="MPM80153.1"/>
    </source>
</evidence>
<protein>
    <submittedName>
        <fullName evidence="1">Uncharacterized protein</fullName>
    </submittedName>
</protein>
<organism evidence="1">
    <name type="scientific">bioreactor metagenome</name>
    <dbReference type="NCBI Taxonomy" id="1076179"/>
    <lineage>
        <taxon>unclassified sequences</taxon>
        <taxon>metagenomes</taxon>
        <taxon>ecological metagenomes</taxon>
    </lineage>
</organism>
<dbReference type="AlphaFoldDB" id="A0A645CTA1"/>
<sequence>MKTNLFLASTKLAKNVRIVLFVLTLAMFVFAAGAPECIGTVGH</sequence>
<name>A0A645CTA1_9ZZZZ</name>
<proteinExistence type="predicted"/>
<dbReference type="EMBL" id="VSSQ01029855">
    <property type="protein sequence ID" value="MPM80153.1"/>
    <property type="molecule type" value="Genomic_DNA"/>
</dbReference>
<accession>A0A645CTA1</accession>
<reference evidence="1" key="1">
    <citation type="submission" date="2019-08" db="EMBL/GenBank/DDBJ databases">
        <authorList>
            <person name="Kucharzyk K."/>
            <person name="Murdoch R.W."/>
            <person name="Higgins S."/>
            <person name="Loffler F."/>
        </authorList>
    </citation>
    <scope>NUCLEOTIDE SEQUENCE</scope>
</reference>
<gene>
    <name evidence="1" type="ORF">SDC9_127199</name>
</gene>
<comment type="caution">
    <text evidence="1">The sequence shown here is derived from an EMBL/GenBank/DDBJ whole genome shotgun (WGS) entry which is preliminary data.</text>
</comment>